<accession>A0A5S4GMV7</accession>
<dbReference type="Proteomes" id="UP000306628">
    <property type="component" value="Unassembled WGS sequence"/>
</dbReference>
<dbReference type="AlphaFoldDB" id="A0A5S4GMV7"/>
<protein>
    <recommendedName>
        <fullName evidence="3">PE domain-containing protein</fullName>
    </recommendedName>
</protein>
<reference evidence="1 2" key="1">
    <citation type="submission" date="2019-05" db="EMBL/GenBank/DDBJ databases">
        <title>Draft genome sequence of Nonomuraea zeae DSM 100528.</title>
        <authorList>
            <person name="Saricaoglu S."/>
            <person name="Isik K."/>
        </authorList>
    </citation>
    <scope>NUCLEOTIDE SEQUENCE [LARGE SCALE GENOMIC DNA]</scope>
    <source>
        <strain evidence="1 2">DSM 100528</strain>
    </source>
</reference>
<dbReference type="OrthoDB" id="3542623at2"/>
<comment type="caution">
    <text evidence="1">The sequence shown here is derived from an EMBL/GenBank/DDBJ whole genome shotgun (WGS) entry which is preliminary data.</text>
</comment>
<sequence length="101" mass="10920">MEFDGVVYSRSQLHQLARGAGDMAGRVSGVDVRYETSASAAHAALSDDDYGRAYWQARSQRVEGIGMGLKLLASALGQEETRLQQALKTYRAADDPTSSHS</sequence>
<dbReference type="RefSeq" id="WP_138690813.1">
    <property type="nucleotide sequence ID" value="NZ_JBHSAZ010000107.1"/>
</dbReference>
<evidence type="ECO:0000313" key="1">
    <source>
        <dbReference type="EMBL" id="TMR34132.1"/>
    </source>
</evidence>
<organism evidence="1 2">
    <name type="scientific">Nonomuraea zeae</name>
    <dbReference type="NCBI Taxonomy" id="1642303"/>
    <lineage>
        <taxon>Bacteria</taxon>
        <taxon>Bacillati</taxon>
        <taxon>Actinomycetota</taxon>
        <taxon>Actinomycetes</taxon>
        <taxon>Streptosporangiales</taxon>
        <taxon>Streptosporangiaceae</taxon>
        <taxon>Nonomuraea</taxon>
    </lineage>
</organism>
<gene>
    <name evidence="1" type="ORF">ETD85_17655</name>
</gene>
<keyword evidence="2" id="KW-1185">Reference proteome</keyword>
<proteinExistence type="predicted"/>
<dbReference type="EMBL" id="VCKX01000048">
    <property type="protein sequence ID" value="TMR34132.1"/>
    <property type="molecule type" value="Genomic_DNA"/>
</dbReference>
<name>A0A5S4GMV7_9ACTN</name>
<evidence type="ECO:0000313" key="2">
    <source>
        <dbReference type="Proteomes" id="UP000306628"/>
    </source>
</evidence>
<evidence type="ECO:0008006" key="3">
    <source>
        <dbReference type="Google" id="ProtNLM"/>
    </source>
</evidence>